<protein>
    <submittedName>
        <fullName evidence="1">Uncharacterized protein</fullName>
    </submittedName>
</protein>
<name>A0AAX6G3T8_IRIPA</name>
<gene>
    <name evidence="1" type="ORF">M6B38_384380</name>
</gene>
<comment type="caution">
    <text evidence="1">The sequence shown here is derived from an EMBL/GenBank/DDBJ whole genome shotgun (WGS) entry which is preliminary data.</text>
</comment>
<dbReference type="AlphaFoldDB" id="A0AAX6G3T8"/>
<reference evidence="1" key="1">
    <citation type="journal article" date="2023" name="GigaByte">
        <title>Genome assembly of the bearded iris, Iris pallida Lam.</title>
        <authorList>
            <person name="Bruccoleri R.E."/>
            <person name="Oakeley E.J."/>
            <person name="Faust A.M.E."/>
            <person name="Altorfer M."/>
            <person name="Dessus-Babus S."/>
            <person name="Burckhardt D."/>
            <person name="Oertli M."/>
            <person name="Naumann U."/>
            <person name="Petersen F."/>
            <person name="Wong J."/>
        </authorList>
    </citation>
    <scope>NUCLEOTIDE SEQUENCE</scope>
    <source>
        <strain evidence="1">GSM-AAB239-AS_SAM_17_03QT</strain>
    </source>
</reference>
<dbReference type="Proteomes" id="UP001140949">
    <property type="component" value="Unassembled WGS sequence"/>
</dbReference>
<reference evidence="1" key="2">
    <citation type="submission" date="2023-04" db="EMBL/GenBank/DDBJ databases">
        <authorList>
            <person name="Bruccoleri R.E."/>
            <person name="Oakeley E.J."/>
            <person name="Faust A.-M."/>
            <person name="Dessus-Babus S."/>
            <person name="Altorfer M."/>
            <person name="Burckhardt D."/>
            <person name="Oertli M."/>
            <person name="Naumann U."/>
            <person name="Petersen F."/>
            <person name="Wong J."/>
        </authorList>
    </citation>
    <scope>NUCLEOTIDE SEQUENCE</scope>
    <source>
        <strain evidence="1">GSM-AAB239-AS_SAM_17_03QT</strain>
        <tissue evidence="1">Leaf</tissue>
    </source>
</reference>
<evidence type="ECO:0000313" key="1">
    <source>
        <dbReference type="EMBL" id="KAJ6823290.1"/>
    </source>
</evidence>
<sequence length="79" mass="9144">MTRSALAERRFKRQVQRLKRAVDSKSCVDPMKYRCESMQDLHWPVKDESRLRLSKARSEYRSADANIAKVGGSDEPVFA</sequence>
<proteinExistence type="predicted"/>
<organism evidence="1 2">
    <name type="scientific">Iris pallida</name>
    <name type="common">Sweet iris</name>
    <dbReference type="NCBI Taxonomy" id="29817"/>
    <lineage>
        <taxon>Eukaryota</taxon>
        <taxon>Viridiplantae</taxon>
        <taxon>Streptophyta</taxon>
        <taxon>Embryophyta</taxon>
        <taxon>Tracheophyta</taxon>
        <taxon>Spermatophyta</taxon>
        <taxon>Magnoliopsida</taxon>
        <taxon>Liliopsida</taxon>
        <taxon>Asparagales</taxon>
        <taxon>Iridaceae</taxon>
        <taxon>Iridoideae</taxon>
        <taxon>Irideae</taxon>
        <taxon>Iris</taxon>
    </lineage>
</organism>
<accession>A0AAX6G3T8</accession>
<dbReference type="EMBL" id="JANAVB010023075">
    <property type="protein sequence ID" value="KAJ6823290.1"/>
    <property type="molecule type" value="Genomic_DNA"/>
</dbReference>
<evidence type="ECO:0000313" key="2">
    <source>
        <dbReference type="Proteomes" id="UP001140949"/>
    </source>
</evidence>
<keyword evidence="2" id="KW-1185">Reference proteome</keyword>